<reference evidence="2 3" key="1">
    <citation type="submission" date="2018-03" db="EMBL/GenBank/DDBJ databases">
        <title>Adhaeribacter sp. HMF7605 Genome sequencing and assembly.</title>
        <authorList>
            <person name="Kang H."/>
            <person name="Kang J."/>
            <person name="Cha I."/>
            <person name="Kim H."/>
            <person name="Joh K."/>
        </authorList>
    </citation>
    <scope>NUCLEOTIDE SEQUENCE [LARGE SCALE GENOMIC DNA]</scope>
    <source>
        <strain evidence="2 3">HMF7605</strain>
    </source>
</reference>
<evidence type="ECO:0000259" key="1">
    <source>
        <dbReference type="Pfam" id="PF14020"/>
    </source>
</evidence>
<dbReference type="EMBL" id="PYFT01000001">
    <property type="protein sequence ID" value="PSR54200.1"/>
    <property type="molecule type" value="Genomic_DNA"/>
</dbReference>
<protein>
    <recommendedName>
        <fullName evidence="1">DUF4236 domain-containing protein</fullName>
    </recommendedName>
</protein>
<dbReference type="Gene3D" id="1.10.3680.10">
    <property type="entry name" value="TerB-like"/>
    <property type="match status" value="1"/>
</dbReference>
<keyword evidence="3" id="KW-1185">Reference proteome</keyword>
<organism evidence="2 3">
    <name type="scientific">Adhaeribacter arboris</name>
    <dbReference type="NCBI Taxonomy" id="2072846"/>
    <lineage>
        <taxon>Bacteria</taxon>
        <taxon>Pseudomonadati</taxon>
        <taxon>Bacteroidota</taxon>
        <taxon>Cytophagia</taxon>
        <taxon>Cytophagales</taxon>
        <taxon>Hymenobacteraceae</taxon>
        <taxon>Adhaeribacter</taxon>
    </lineage>
</organism>
<dbReference type="AlphaFoldDB" id="A0A2T2YFB3"/>
<gene>
    <name evidence="2" type="ORF">AHMF7605_12035</name>
</gene>
<name>A0A2T2YFB3_9BACT</name>
<dbReference type="CDD" id="cd07177">
    <property type="entry name" value="terB_like"/>
    <property type="match status" value="1"/>
</dbReference>
<proteinExistence type="predicted"/>
<evidence type="ECO:0000313" key="2">
    <source>
        <dbReference type="EMBL" id="PSR54200.1"/>
    </source>
</evidence>
<dbReference type="SUPFAM" id="SSF158682">
    <property type="entry name" value="TerB-like"/>
    <property type="match status" value="1"/>
</dbReference>
<feature type="domain" description="DUF4236" evidence="1">
    <location>
        <begin position="3"/>
        <end position="56"/>
    </location>
</feature>
<dbReference type="InterPro" id="IPR025330">
    <property type="entry name" value="DUF4236"/>
</dbReference>
<accession>A0A2T2YFB3</accession>
<dbReference type="Proteomes" id="UP000240357">
    <property type="component" value="Unassembled WGS sequence"/>
</dbReference>
<dbReference type="RefSeq" id="WP_106929645.1">
    <property type="nucleotide sequence ID" value="NZ_PYFT01000001.1"/>
</dbReference>
<comment type="caution">
    <text evidence="2">The sequence shown here is derived from an EMBL/GenBank/DDBJ whole genome shotgun (WGS) entry which is preliminary data.</text>
</comment>
<evidence type="ECO:0000313" key="3">
    <source>
        <dbReference type="Proteomes" id="UP000240357"/>
    </source>
</evidence>
<dbReference type="Pfam" id="PF14020">
    <property type="entry name" value="DUF4236"/>
    <property type="match status" value="1"/>
</dbReference>
<dbReference type="InterPro" id="IPR029024">
    <property type="entry name" value="TerB-like"/>
</dbReference>
<sequence>MAWRFRKSIKIIPGVKLNFSKSGISTSIGLRGANFTFSKSGTYLNTSIPGLGLYNRQKLSSSNDNSIPQDYNFHPTEFKTGDEENIFSADLQQITSQDMQGIKEAILAAHQQRKELQSDLLKVKITQNSYRLKLVLSYIFLFGLIKKSISENIKADINSQTSTIHQIQDQIEKSHVELDIEFDPEISQKYLRLVEAFKKLSTSAKIWDVTSAHQQDRVTTRSSAGTLVNKKEVKFGLNSIADIKSKYEALWLNNANGADLYIYPNFIIMHSSKNSFAIIGLNEIEFTQTSVRFTETGSIPADSKVIDRTWLKVNKNGAPDKRFKGNYQIPVVRYGEISLKTITGLNEEYEFSNYEYTEEFGKAFRDYQSTIKSLKQVVDKTNFKDSATKENEKNTITLNTNNNMGLFDKIFNSDTNNKPNPEQYLYSPKSEQEAWIAIMYACMISDGEVSDAEVSQLSRTVVFKSLFKDHNTIDYYKTAMTAHIKLDSKQLIDLCVSKVSDNNKATLFAITLELVMFDGTLSDSDKDIIEHLATALQLQDELASKIIEVTLIRNKYNVLV</sequence>
<dbReference type="OrthoDB" id="9806903at2"/>